<dbReference type="CDD" id="cd07042">
    <property type="entry name" value="STAS_SulP_like_sulfate_transporter"/>
    <property type="match status" value="1"/>
</dbReference>
<sequence length="558" mass="58285">MSAKAYTPKLITTLREGYTAQTFRADAIAGLTVAIVALPLAMALGIASGASPDKGLVTAVVAGFLISALGGSRVQVGGPTGAFVVVIFNVIAQHGYDGLLIATLLAGIILIAAGAFRLGQMIKFIPHPVVTGFTAGIAVIIASSQVKDFLGLSMTEVPAEFLPKWQSYLAALPSTSWATLGVGVGALATIIVLRKLAPRLPGFLIAVVVSSLAVALLKLPVDTIGSRFPDIPSGLPMPSLPEFTFAKINAVMPSAFTIAFLAGIEALLSAVVADGMAGTRHRSNQELIGQGVANIGSALFGGLPATGAIARTATNIRSGARTPVAGIMHAVFLLLFILFATDLMAFVPMAALAAILFMVAWGMSEYERFIALLHMPNSDRAVLLLTFGLTVLVDLTVAIGVGVTLASLLFMARMSEAVEVDSSGRQDIDLDSEDVHQRDALPEGVEVFRITGPFFFGVAGELLDTLRRVGQSPKVIILRMRLVPLLDASGVQALEQFIEQARVAGATVVLSGVQPQPKSMLARVHLEAGSDKLFYAADFASAQSLAVSLLEAPKTQPH</sequence>
<organism evidence="7 8">
    <name type="scientific">Sphingobium chlorophenolicum</name>
    <dbReference type="NCBI Taxonomy" id="46429"/>
    <lineage>
        <taxon>Bacteria</taxon>
        <taxon>Pseudomonadati</taxon>
        <taxon>Pseudomonadota</taxon>
        <taxon>Alphaproteobacteria</taxon>
        <taxon>Sphingomonadales</taxon>
        <taxon>Sphingomonadaceae</taxon>
        <taxon>Sphingobium</taxon>
    </lineage>
</organism>
<dbReference type="RefSeq" id="WP_037446394.1">
    <property type="nucleotide sequence ID" value="NZ_JFHR01000001.1"/>
</dbReference>
<dbReference type="NCBIfam" id="TIGR00815">
    <property type="entry name" value="sulP"/>
    <property type="match status" value="1"/>
</dbReference>
<evidence type="ECO:0000313" key="7">
    <source>
        <dbReference type="EMBL" id="KEQ55590.1"/>
    </source>
</evidence>
<dbReference type="InterPro" id="IPR011547">
    <property type="entry name" value="SLC26A/SulP_dom"/>
</dbReference>
<name>A0A081RK67_SPHCR</name>
<evidence type="ECO:0000256" key="5">
    <source>
        <dbReference type="SAM" id="Phobius"/>
    </source>
</evidence>
<feature type="transmembrane region" description="Helical" evidence="5">
    <location>
        <begin position="200"/>
        <end position="219"/>
    </location>
</feature>
<dbReference type="SUPFAM" id="SSF52091">
    <property type="entry name" value="SpoIIaa-like"/>
    <property type="match status" value="1"/>
</dbReference>
<evidence type="ECO:0000256" key="3">
    <source>
        <dbReference type="ARBA" id="ARBA00022989"/>
    </source>
</evidence>
<feature type="transmembrane region" description="Helical" evidence="5">
    <location>
        <begin position="166"/>
        <end position="193"/>
    </location>
</feature>
<dbReference type="GO" id="GO:0016020">
    <property type="term" value="C:membrane"/>
    <property type="evidence" value="ECO:0007669"/>
    <property type="project" value="UniProtKB-SubCell"/>
</dbReference>
<feature type="transmembrane region" description="Helical" evidence="5">
    <location>
        <begin position="27"/>
        <end position="47"/>
    </location>
</feature>
<dbReference type="InterPro" id="IPR036513">
    <property type="entry name" value="STAS_dom_sf"/>
</dbReference>
<comment type="caution">
    <text evidence="7">The sequence shown here is derived from an EMBL/GenBank/DDBJ whole genome shotgun (WGS) entry which is preliminary data.</text>
</comment>
<dbReference type="Pfam" id="PF00916">
    <property type="entry name" value="Sulfate_transp"/>
    <property type="match status" value="1"/>
</dbReference>
<dbReference type="PROSITE" id="PS50801">
    <property type="entry name" value="STAS"/>
    <property type="match status" value="1"/>
</dbReference>
<dbReference type="InterPro" id="IPR001902">
    <property type="entry name" value="SLC26A/SulP_fam"/>
</dbReference>
<dbReference type="EMBL" id="JFHR01000001">
    <property type="protein sequence ID" value="KEQ55590.1"/>
    <property type="molecule type" value="Genomic_DNA"/>
</dbReference>
<evidence type="ECO:0000313" key="8">
    <source>
        <dbReference type="Proteomes" id="UP000028411"/>
    </source>
</evidence>
<dbReference type="Proteomes" id="UP000028411">
    <property type="component" value="Unassembled WGS sequence"/>
</dbReference>
<dbReference type="OrthoDB" id="9769739at2"/>
<dbReference type="GO" id="GO:0055085">
    <property type="term" value="P:transmembrane transport"/>
    <property type="evidence" value="ECO:0007669"/>
    <property type="project" value="InterPro"/>
</dbReference>
<feature type="transmembrane region" description="Helical" evidence="5">
    <location>
        <begin position="381"/>
        <end position="410"/>
    </location>
</feature>
<dbReference type="InterPro" id="IPR002645">
    <property type="entry name" value="STAS_dom"/>
</dbReference>
<comment type="subcellular location">
    <subcellularLocation>
        <location evidence="1">Membrane</location>
        <topology evidence="1">Multi-pass membrane protein</topology>
    </subcellularLocation>
</comment>
<dbReference type="AlphaFoldDB" id="A0A081RK67"/>
<evidence type="ECO:0000256" key="1">
    <source>
        <dbReference type="ARBA" id="ARBA00004141"/>
    </source>
</evidence>
<feature type="transmembrane region" description="Helical" evidence="5">
    <location>
        <begin position="98"/>
        <end position="116"/>
    </location>
</feature>
<keyword evidence="2 5" id="KW-0812">Transmembrane</keyword>
<proteinExistence type="predicted"/>
<evidence type="ECO:0000256" key="2">
    <source>
        <dbReference type="ARBA" id="ARBA00022692"/>
    </source>
</evidence>
<feature type="transmembrane region" description="Helical" evidence="5">
    <location>
        <begin position="250"/>
        <end position="273"/>
    </location>
</feature>
<feature type="transmembrane region" description="Helical" evidence="5">
    <location>
        <begin position="59"/>
        <end position="92"/>
    </location>
</feature>
<evidence type="ECO:0000256" key="4">
    <source>
        <dbReference type="ARBA" id="ARBA00023136"/>
    </source>
</evidence>
<dbReference type="PANTHER" id="PTHR11814">
    <property type="entry name" value="SULFATE TRANSPORTER"/>
    <property type="match status" value="1"/>
</dbReference>
<protein>
    <submittedName>
        <fullName evidence="7">High affinity sulfate transporter, sulfate permease family protein</fullName>
    </submittedName>
</protein>
<dbReference type="Pfam" id="PF01740">
    <property type="entry name" value="STAS"/>
    <property type="match status" value="1"/>
</dbReference>
<reference evidence="7 8" key="1">
    <citation type="submission" date="2014-02" db="EMBL/GenBank/DDBJ databases">
        <title>Whole genome sequence of Sphingobium chlorophenolicum NBRC 16172.</title>
        <authorList>
            <person name="Gan H.M."/>
            <person name="Gan H.Y."/>
            <person name="Chew T.H."/>
            <person name="Savka M.A."/>
        </authorList>
    </citation>
    <scope>NUCLEOTIDE SEQUENCE [LARGE SCALE GENOMIC DNA]</scope>
    <source>
        <strain evidence="7 8">NBRC 16172</strain>
    </source>
</reference>
<feature type="domain" description="STAS" evidence="6">
    <location>
        <begin position="435"/>
        <end position="550"/>
    </location>
</feature>
<keyword evidence="4 5" id="KW-0472">Membrane</keyword>
<gene>
    <name evidence="7" type="ORF">BV95_00229</name>
</gene>
<feature type="transmembrane region" description="Helical" evidence="5">
    <location>
        <begin position="331"/>
        <end position="361"/>
    </location>
</feature>
<dbReference type="PATRIC" id="fig|46429.4.peg.228"/>
<accession>A0A081RK67</accession>
<dbReference type="Gene3D" id="3.30.750.24">
    <property type="entry name" value="STAS domain"/>
    <property type="match status" value="1"/>
</dbReference>
<dbReference type="eggNOG" id="COG0659">
    <property type="taxonomic scope" value="Bacteria"/>
</dbReference>
<feature type="transmembrane region" description="Helical" evidence="5">
    <location>
        <begin position="128"/>
        <end position="146"/>
    </location>
</feature>
<evidence type="ECO:0000259" key="6">
    <source>
        <dbReference type="PROSITE" id="PS50801"/>
    </source>
</evidence>
<keyword evidence="3 5" id="KW-1133">Transmembrane helix</keyword>